<evidence type="ECO:0000313" key="1">
    <source>
        <dbReference type="EMBL" id="VWC78562.1"/>
    </source>
</evidence>
<sequence>MLVLAIAGVIYWYASIHLSKDEIASSVKSGLQQKLDSGDLAEFHMSVKEVTVLHETGNKYRAMATVEFEGKPRQIAVSVVADGNQLAWETEQGAFLFAAQEKAQQAIRQFQADMARSASDAAAAANDAQTKIDEAAAMPTMTQDVKEMTSKWEALNDSCRGSSTDPDQPDGACVKREKLYAQITAAGWCWGHKDDYGYMRRWVKCAPGDA</sequence>
<accession>A0ABY6XTD1</accession>
<protein>
    <submittedName>
        <fullName evidence="1">Uncharacterized protein</fullName>
    </submittedName>
</protein>
<evidence type="ECO:0000313" key="2">
    <source>
        <dbReference type="Proteomes" id="UP000494120"/>
    </source>
</evidence>
<dbReference type="Proteomes" id="UP000494120">
    <property type="component" value="Unassembled WGS sequence"/>
</dbReference>
<organism evidence="1 2">
    <name type="scientific">Burkholderia aenigmatica</name>
    <dbReference type="NCBI Taxonomy" id="2015348"/>
    <lineage>
        <taxon>Bacteria</taxon>
        <taxon>Pseudomonadati</taxon>
        <taxon>Pseudomonadota</taxon>
        <taxon>Betaproteobacteria</taxon>
        <taxon>Burkholderiales</taxon>
        <taxon>Burkholderiaceae</taxon>
        <taxon>Burkholderia</taxon>
        <taxon>Burkholderia cepacia complex</taxon>
    </lineage>
</organism>
<name>A0ABY6XTD1_9BURK</name>
<keyword evidence="2" id="KW-1185">Reference proteome</keyword>
<proteinExistence type="predicted"/>
<comment type="caution">
    <text evidence="1">The sequence shown here is derived from an EMBL/GenBank/DDBJ whole genome shotgun (WGS) entry which is preliminary data.</text>
</comment>
<dbReference type="EMBL" id="CABVQG010000013">
    <property type="protein sequence ID" value="VWC78562.1"/>
    <property type="molecule type" value="Genomic_DNA"/>
</dbReference>
<reference evidence="1 2" key="1">
    <citation type="submission" date="2019-09" db="EMBL/GenBank/DDBJ databases">
        <authorList>
            <person name="Depoorter E."/>
        </authorList>
    </citation>
    <scope>NUCLEOTIDE SEQUENCE [LARGE SCALE GENOMIC DNA]</scope>
    <source>
        <strain evidence="1 2">R-17378</strain>
    </source>
</reference>
<gene>
    <name evidence="1" type="ORF">BLA17378_03750</name>
</gene>